<evidence type="ECO:0000313" key="2">
    <source>
        <dbReference type="EMBL" id="GIX60756.1"/>
    </source>
</evidence>
<dbReference type="GeneID" id="94192239"/>
<evidence type="ECO:0000313" key="3">
    <source>
        <dbReference type="Proteomes" id="UP001497744"/>
    </source>
</evidence>
<feature type="compositionally biased region" description="Polar residues" evidence="1">
    <location>
        <begin position="454"/>
        <end position="478"/>
    </location>
</feature>
<proteinExistence type="predicted"/>
<organism evidence="2 3">
    <name type="scientific">Babesia caballi</name>
    <dbReference type="NCBI Taxonomy" id="5871"/>
    <lineage>
        <taxon>Eukaryota</taxon>
        <taxon>Sar</taxon>
        <taxon>Alveolata</taxon>
        <taxon>Apicomplexa</taxon>
        <taxon>Aconoidasida</taxon>
        <taxon>Piroplasmida</taxon>
        <taxon>Babesiidae</taxon>
        <taxon>Babesia</taxon>
    </lineage>
</organism>
<comment type="caution">
    <text evidence="2">The sequence shown here is derived from an EMBL/GenBank/DDBJ whole genome shotgun (WGS) entry which is preliminary data.</text>
</comment>
<evidence type="ECO:0000256" key="1">
    <source>
        <dbReference type="SAM" id="MobiDB-lite"/>
    </source>
</evidence>
<accession>A0AAV4LLU3</accession>
<keyword evidence="3" id="KW-1185">Reference proteome</keyword>
<dbReference type="AlphaFoldDB" id="A0AAV4LLU3"/>
<name>A0AAV4LLU3_BABCB</name>
<reference evidence="2 3" key="1">
    <citation type="submission" date="2021-06" db="EMBL/GenBank/DDBJ databases">
        <title>Genome sequence of Babesia caballi.</title>
        <authorList>
            <person name="Yamagishi J."/>
            <person name="Kidaka T."/>
            <person name="Ochi A."/>
        </authorList>
    </citation>
    <scope>NUCLEOTIDE SEQUENCE [LARGE SCALE GENOMIC DNA]</scope>
    <source>
        <strain evidence="2">USDA-D6B2</strain>
    </source>
</reference>
<sequence length="588" mass="62089">MVTRCESIDTPKTLKAGLEFLSKLNDLRAASTLGKALEDKVKGAIKKLEGENIKLEESFTKEITKNFNEVLTKASELRSVIVNHGTSYGGYQDIDIRECDDKCANTLLEFLPKLYCTLSYLVFQVSGSFTSRGGGGWETQTCKERFNEDTYLYEWLVDTKGIAAWKSSKDTLLPCGFNSAELSDKYGHELHSVLLGFVDDEEDLAHLPKLLYDIVFATQLTTAGSATALVVTAAFCTAVSEKEFSEENVESQCTSLTDVCSSVVATLNRIVPRTATASNLMACEGAVDYFIRILKSGGFGACIGWLKDNLEGIIQNLQKMGTTCKDWDKNMLEYGEYAGPFPYGFMFGSAWKGSTITARSRLSQFVERLTTPSPAKSSLLDLLQCLKSDENIIVNNEQPQQETPAAEAVGAAANVAAASGISRQTAAASSTPASGVVQGGGGDSVATAATEVQTGQNNGIESGETVSSPVESSPTNSDIGDKGQRGATVPNDSPKNEASVTNSTSETGNLNTRTDNAGVSLSSDQTPAQSGSSGIQSDLHHVDGEAADDNSTVTIGSAAGGVALLGGGGAALYFLNVGGIKTLITGVP</sequence>
<gene>
    <name evidence="2" type="ORF">BcabD6B2_01910</name>
</gene>
<dbReference type="EMBL" id="BPLF01000001">
    <property type="protein sequence ID" value="GIX60756.1"/>
    <property type="molecule type" value="Genomic_DNA"/>
</dbReference>
<dbReference type="RefSeq" id="XP_067712827.1">
    <property type="nucleotide sequence ID" value="XM_067856726.1"/>
</dbReference>
<protein>
    <submittedName>
        <fullName evidence="2">Secreted antigen 1</fullName>
    </submittedName>
</protein>
<feature type="region of interest" description="Disordered" evidence="1">
    <location>
        <begin position="454"/>
        <end position="539"/>
    </location>
</feature>
<feature type="compositionally biased region" description="Polar residues" evidence="1">
    <location>
        <begin position="490"/>
        <end position="536"/>
    </location>
</feature>
<dbReference type="Proteomes" id="UP001497744">
    <property type="component" value="Unassembled WGS sequence"/>
</dbReference>